<keyword evidence="3" id="KW-1185">Reference proteome</keyword>
<feature type="transmembrane region" description="Helical" evidence="1">
    <location>
        <begin position="7"/>
        <end position="29"/>
    </location>
</feature>
<dbReference type="AlphaFoldDB" id="A5EY27"/>
<dbReference type="KEGG" id="dno:DNO_0965"/>
<reference evidence="2 3" key="1">
    <citation type="journal article" date="2007" name="Nat. Biotechnol.">
        <title>Genome sequence and identification of candidate vaccine antigens from the animal pathogen Dichelobacter nodosus.</title>
        <authorList>
            <person name="Myers G.S."/>
            <person name="Parker D."/>
            <person name="Al-Hasani K."/>
            <person name="Kennan R.M."/>
            <person name="Seemann T."/>
            <person name="Ren Q."/>
            <person name="Badger J.H."/>
            <person name="Selengut J.D."/>
            <person name="Deboy R.T."/>
            <person name="Tettelin H."/>
            <person name="Boyce J.D."/>
            <person name="McCarl V.P."/>
            <person name="Han X."/>
            <person name="Nelson W.C."/>
            <person name="Madupu R."/>
            <person name="Mohamoud Y."/>
            <person name="Holley T."/>
            <person name="Fedorova N."/>
            <person name="Khouri H."/>
            <person name="Bottomley S.P."/>
            <person name="Whittington R.J."/>
            <person name="Adler B."/>
            <person name="Songer J.G."/>
            <person name="Rood J.I."/>
            <person name="Paulsen I.T."/>
        </authorList>
    </citation>
    <scope>NUCLEOTIDE SEQUENCE [LARGE SCALE GENOMIC DNA]</scope>
    <source>
        <strain evidence="2 3">VCS1703A</strain>
    </source>
</reference>
<gene>
    <name evidence="2" type="ordered locus">DNO_0965</name>
</gene>
<evidence type="ECO:0000313" key="3">
    <source>
        <dbReference type="Proteomes" id="UP000000248"/>
    </source>
</evidence>
<keyword evidence="1" id="KW-0812">Transmembrane</keyword>
<dbReference type="RefSeq" id="WP_012031278.1">
    <property type="nucleotide sequence ID" value="NC_009446.1"/>
</dbReference>
<feature type="transmembrane region" description="Helical" evidence="1">
    <location>
        <begin position="126"/>
        <end position="146"/>
    </location>
</feature>
<organism evidence="2 3">
    <name type="scientific">Dichelobacter nodosus (strain VCS1703A)</name>
    <dbReference type="NCBI Taxonomy" id="246195"/>
    <lineage>
        <taxon>Bacteria</taxon>
        <taxon>Pseudomonadati</taxon>
        <taxon>Pseudomonadota</taxon>
        <taxon>Gammaproteobacteria</taxon>
        <taxon>Cardiobacteriales</taxon>
        <taxon>Cardiobacteriaceae</taxon>
        <taxon>Dichelobacter</taxon>
    </lineage>
</organism>
<keyword evidence="1" id="KW-1133">Transmembrane helix</keyword>
<protein>
    <submittedName>
        <fullName evidence="2">Hypothetical membrane protein</fullName>
    </submittedName>
</protein>
<proteinExistence type="predicted"/>
<dbReference type="OrthoDB" id="7068690at2"/>
<keyword evidence="1" id="KW-0472">Membrane</keyword>
<sequence length="159" mass="18550">MRHYPVFLFLLSGWAVQMLLAVFAPWIVLPDILVVMMVYLYFHAPTLPIWRYLLPVSLLADMAASVWLGFHGLLYTIMAFALFPMRRFWIISSTFEQIAAMIVTSVCFVILKFLLFYLVMRVPAISGWYGSILAQLLIWPIINVLTSKFIMRFIPREHE</sequence>
<dbReference type="HOGENOM" id="CLU_1658059_0_0_6"/>
<dbReference type="Proteomes" id="UP000000248">
    <property type="component" value="Chromosome"/>
</dbReference>
<name>A5EY27_DICNV</name>
<dbReference type="STRING" id="246195.DNO_0965"/>
<feature type="transmembrane region" description="Helical" evidence="1">
    <location>
        <begin position="98"/>
        <end position="120"/>
    </location>
</feature>
<feature type="transmembrane region" description="Helical" evidence="1">
    <location>
        <begin position="49"/>
        <end position="77"/>
    </location>
</feature>
<evidence type="ECO:0000256" key="1">
    <source>
        <dbReference type="SAM" id="Phobius"/>
    </source>
</evidence>
<accession>A5EY27</accession>
<dbReference type="EMBL" id="CP000513">
    <property type="protein sequence ID" value="ABQ13174.1"/>
    <property type="molecule type" value="Genomic_DNA"/>
</dbReference>
<evidence type="ECO:0000313" key="2">
    <source>
        <dbReference type="EMBL" id="ABQ13174.1"/>
    </source>
</evidence>